<keyword evidence="4 6" id="KW-1133">Transmembrane helix</keyword>
<organism evidence="7 9">
    <name type="scientific">Anaerobutyricum hallii</name>
    <dbReference type="NCBI Taxonomy" id="39488"/>
    <lineage>
        <taxon>Bacteria</taxon>
        <taxon>Bacillati</taxon>
        <taxon>Bacillota</taxon>
        <taxon>Clostridia</taxon>
        <taxon>Lachnospirales</taxon>
        <taxon>Lachnospiraceae</taxon>
        <taxon>Anaerobutyricum</taxon>
    </lineage>
</organism>
<evidence type="ECO:0000256" key="4">
    <source>
        <dbReference type="ARBA" id="ARBA00022989"/>
    </source>
</evidence>
<reference evidence="9 10" key="1">
    <citation type="submission" date="2015-09" db="EMBL/GenBank/DDBJ databases">
        <authorList>
            <consortium name="Pathogen Informatics"/>
        </authorList>
    </citation>
    <scope>NUCLEOTIDE SEQUENCE [LARGE SCALE GENOMIC DNA]</scope>
    <source>
        <strain evidence="8 10">2789STDY5834835</strain>
        <strain evidence="7 9">2789STDY5834966</strain>
    </source>
</reference>
<gene>
    <name evidence="8" type="ORF">ERS852450_02681</name>
    <name evidence="7" type="ORF">ERS852578_02140</name>
</gene>
<evidence type="ECO:0000313" key="9">
    <source>
        <dbReference type="Proteomes" id="UP000095390"/>
    </source>
</evidence>
<evidence type="ECO:0000313" key="7">
    <source>
        <dbReference type="EMBL" id="CUN09318.1"/>
    </source>
</evidence>
<dbReference type="Proteomes" id="UP000095390">
    <property type="component" value="Unassembled WGS sequence"/>
</dbReference>
<dbReference type="PANTHER" id="PTHR32196:SF69">
    <property type="entry name" value="BRANCHED-CHAIN AMINO ACID TRANSPORT SYSTEM, PERMEASE PROTEIN"/>
    <property type="match status" value="1"/>
</dbReference>
<dbReference type="EMBL" id="CYYC01000027">
    <property type="protein sequence ID" value="CUN09318.1"/>
    <property type="molecule type" value="Genomic_DNA"/>
</dbReference>
<feature type="transmembrane region" description="Helical" evidence="6">
    <location>
        <begin position="7"/>
        <end position="31"/>
    </location>
</feature>
<feature type="transmembrane region" description="Helical" evidence="6">
    <location>
        <begin position="255"/>
        <end position="275"/>
    </location>
</feature>
<dbReference type="GO" id="GO:0005886">
    <property type="term" value="C:plasma membrane"/>
    <property type="evidence" value="ECO:0007669"/>
    <property type="project" value="UniProtKB-SubCell"/>
</dbReference>
<evidence type="ECO:0000256" key="2">
    <source>
        <dbReference type="ARBA" id="ARBA00022475"/>
    </source>
</evidence>
<dbReference type="Proteomes" id="UP000095679">
    <property type="component" value="Unassembled WGS sequence"/>
</dbReference>
<evidence type="ECO:0000256" key="1">
    <source>
        <dbReference type="ARBA" id="ARBA00004651"/>
    </source>
</evidence>
<dbReference type="CDD" id="cd06574">
    <property type="entry name" value="TM_PBP1_branched-chain-AA_like"/>
    <property type="match status" value="1"/>
</dbReference>
<evidence type="ECO:0000313" key="8">
    <source>
        <dbReference type="EMBL" id="CUO92519.1"/>
    </source>
</evidence>
<feature type="transmembrane region" description="Helical" evidence="6">
    <location>
        <begin position="281"/>
        <end position="301"/>
    </location>
</feature>
<accession>A0A173U736</accession>
<keyword evidence="5 6" id="KW-0472">Membrane</keyword>
<dbReference type="RefSeq" id="WP_055183076.1">
    <property type="nucleotide sequence ID" value="NZ_BLYK01000048.1"/>
</dbReference>
<dbReference type="AlphaFoldDB" id="A0A173U736"/>
<evidence type="ECO:0000256" key="6">
    <source>
        <dbReference type="SAM" id="Phobius"/>
    </source>
</evidence>
<feature type="transmembrane region" description="Helical" evidence="6">
    <location>
        <begin position="230"/>
        <end position="248"/>
    </location>
</feature>
<feature type="transmembrane region" description="Helical" evidence="6">
    <location>
        <begin position="88"/>
        <end position="107"/>
    </location>
</feature>
<proteinExistence type="predicted"/>
<keyword evidence="2" id="KW-1003">Cell membrane</keyword>
<feature type="transmembrane region" description="Helical" evidence="6">
    <location>
        <begin position="43"/>
        <end position="76"/>
    </location>
</feature>
<name>A0A173U736_9FIRM</name>
<comment type="subcellular location">
    <subcellularLocation>
        <location evidence="1">Cell membrane</location>
        <topology evidence="1">Multi-pass membrane protein</topology>
    </subcellularLocation>
</comment>
<sequence length="312" mass="33165">MNEIAGMLVSALGQGFIYAPMALGVFLTFSILKTPDLTVEGSFVFGMTACVVVTIAGHPILGLVAGTLAGAAAGLCTGLLQTKLKIEPILSGILTMTGLYTVNYAILGGQSNRYLQYEAKNSLGVTVNKPADTVYKIFQRAFGKDMSSGMTAFLLTMIIVIVTCAVLVTFFRTRNGMAIIATGDNEEMVRSSSINADVSRIGGVMISNALVAFSGALLCQYQKYADLNCGNGMLVMGLASVIIGLTFFSNHSVTIQAVGVVLGSLLYRIIIQIAYKIDMPSYAVKLLSAVIVVIALVIPWLQKTYKKKGGRR</sequence>
<evidence type="ECO:0000313" key="10">
    <source>
        <dbReference type="Proteomes" id="UP000095679"/>
    </source>
</evidence>
<protein>
    <submittedName>
        <fullName evidence="7">Beta-methylgalactoside transporter inner membrane component</fullName>
    </submittedName>
</protein>
<evidence type="ECO:0000256" key="5">
    <source>
        <dbReference type="ARBA" id="ARBA00023136"/>
    </source>
</evidence>
<dbReference type="Pfam" id="PF02653">
    <property type="entry name" value="BPD_transp_2"/>
    <property type="match status" value="1"/>
</dbReference>
<evidence type="ECO:0000256" key="3">
    <source>
        <dbReference type="ARBA" id="ARBA00022692"/>
    </source>
</evidence>
<dbReference type="PANTHER" id="PTHR32196">
    <property type="entry name" value="ABC TRANSPORTER PERMEASE PROTEIN YPHD-RELATED-RELATED"/>
    <property type="match status" value="1"/>
</dbReference>
<dbReference type="InterPro" id="IPR001851">
    <property type="entry name" value="ABC_transp_permease"/>
</dbReference>
<dbReference type="OrthoDB" id="9778389at2"/>
<dbReference type="EMBL" id="CYZL01000030">
    <property type="protein sequence ID" value="CUO92519.1"/>
    <property type="molecule type" value="Genomic_DNA"/>
</dbReference>
<keyword evidence="3 6" id="KW-0812">Transmembrane</keyword>
<feature type="transmembrane region" description="Helical" evidence="6">
    <location>
        <begin position="152"/>
        <end position="171"/>
    </location>
</feature>
<dbReference type="GO" id="GO:0022857">
    <property type="term" value="F:transmembrane transporter activity"/>
    <property type="evidence" value="ECO:0007669"/>
    <property type="project" value="InterPro"/>
</dbReference>